<evidence type="ECO:0000256" key="1">
    <source>
        <dbReference type="ARBA" id="ARBA00009437"/>
    </source>
</evidence>
<dbReference type="Gene3D" id="1.10.10.10">
    <property type="entry name" value="Winged helix-like DNA-binding domain superfamily/Winged helix DNA-binding domain"/>
    <property type="match status" value="1"/>
</dbReference>
<evidence type="ECO:0000259" key="5">
    <source>
        <dbReference type="PROSITE" id="PS50931"/>
    </source>
</evidence>
<proteinExistence type="inferred from homology"/>
<dbReference type="SUPFAM" id="SSF53850">
    <property type="entry name" value="Periplasmic binding protein-like II"/>
    <property type="match status" value="1"/>
</dbReference>
<comment type="similarity">
    <text evidence="1">Belongs to the LysR transcriptional regulatory family.</text>
</comment>
<dbReference type="Proteomes" id="UP000447355">
    <property type="component" value="Unassembled WGS sequence"/>
</dbReference>
<feature type="domain" description="HTH lysR-type" evidence="5">
    <location>
        <begin position="1"/>
        <end position="59"/>
    </location>
</feature>
<evidence type="ECO:0000313" key="6">
    <source>
        <dbReference type="EMBL" id="MYM94498.1"/>
    </source>
</evidence>
<dbReference type="PANTHER" id="PTHR30537:SF5">
    <property type="entry name" value="HTH-TYPE TRANSCRIPTIONAL ACTIVATOR TTDR-RELATED"/>
    <property type="match status" value="1"/>
</dbReference>
<dbReference type="EMBL" id="WWCX01000014">
    <property type="protein sequence ID" value="MYM94498.1"/>
    <property type="molecule type" value="Genomic_DNA"/>
</dbReference>
<dbReference type="AlphaFoldDB" id="A0A845GMX9"/>
<keyword evidence="3" id="KW-0238">DNA-binding</keyword>
<dbReference type="GO" id="GO:0003677">
    <property type="term" value="F:DNA binding"/>
    <property type="evidence" value="ECO:0007669"/>
    <property type="project" value="UniProtKB-KW"/>
</dbReference>
<dbReference type="Gene3D" id="3.40.190.290">
    <property type="match status" value="1"/>
</dbReference>
<dbReference type="SUPFAM" id="SSF46785">
    <property type="entry name" value="Winged helix' DNA-binding domain"/>
    <property type="match status" value="1"/>
</dbReference>
<dbReference type="InterPro" id="IPR036390">
    <property type="entry name" value="WH_DNA-bd_sf"/>
</dbReference>
<gene>
    <name evidence="6" type="ORF">GTP90_11575</name>
</gene>
<dbReference type="Pfam" id="PF00126">
    <property type="entry name" value="HTH_1"/>
    <property type="match status" value="1"/>
</dbReference>
<protein>
    <submittedName>
        <fullName evidence="6">LysR family transcriptional regulator</fullName>
    </submittedName>
</protein>
<evidence type="ECO:0000256" key="2">
    <source>
        <dbReference type="ARBA" id="ARBA00023015"/>
    </source>
</evidence>
<dbReference type="InterPro" id="IPR036388">
    <property type="entry name" value="WH-like_DNA-bd_sf"/>
</dbReference>
<dbReference type="RefSeq" id="WP_161083667.1">
    <property type="nucleotide sequence ID" value="NZ_WWCX01000014.1"/>
</dbReference>
<dbReference type="InterPro" id="IPR005119">
    <property type="entry name" value="LysR_subst-bd"/>
</dbReference>
<dbReference type="PROSITE" id="PS50931">
    <property type="entry name" value="HTH_LYSR"/>
    <property type="match status" value="1"/>
</dbReference>
<organism evidence="6 7">
    <name type="scientific">Duganella vulcania</name>
    <dbReference type="NCBI Taxonomy" id="2692166"/>
    <lineage>
        <taxon>Bacteria</taxon>
        <taxon>Pseudomonadati</taxon>
        <taxon>Pseudomonadota</taxon>
        <taxon>Betaproteobacteria</taxon>
        <taxon>Burkholderiales</taxon>
        <taxon>Oxalobacteraceae</taxon>
        <taxon>Telluria group</taxon>
        <taxon>Duganella</taxon>
    </lineage>
</organism>
<evidence type="ECO:0000256" key="3">
    <source>
        <dbReference type="ARBA" id="ARBA00023125"/>
    </source>
</evidence>
<keyword evidence="2" id="KW-0805">Transcription regulation</keyword>
<dbReference type="PANTHER" id="PTHR30537">
    <property type="entry name" value="HTH-TYPE TRANSCRIPTIONAL REGULATOR"/>
    <property type="match status" value="1"/>
</dbReference>
<dbReference type="Pfam" id="PF03466">
    <property type="entry name" value="LysR_substrate"/>
    <property type="match status" value="1"/>
</dbReference>
<sequence length="300" mass="33044">MDKLKAMQIFVKVVDKKSLTVAAQNSNLSVSMVSNYLKYLEDDLGTALVARTTRNLSITDFGAYYYGVCQNVLALVRESGEAASNFTVNPEGTLNLAAPRTFGVAALLPRLGEFYAQFPKIRVDVSISDDIVDMTTTDYDAAIRLGPLSDSNLVARPLRPYSLVLCASPAYLAGHPPPSSPEDLARHPCIATYFDHKTVWNRLQTTWEFIGGGDVIHKVSVPFKMQVNDAQGACALVLNGAGIALIPALLAQPWLQNGQLVRLLPEYRVPDRAMHLVYRKMDHMPSTLKALVRFLLDEFS</sequence>
<reference evidence="6" key="1">
    <citation type="submission" date="2019-12" db="EMBL/GenBank/DDBJ databases">
        <title>Novel species isolated from a subtropical stream in China.</title>
        <authorList>
            <person name="Lu H."/>
        </authorList>
    </citation>
    <scope>NUCLEOTIDE SEQUENCE [LARGE SCALE GENOMIC DNA]</scope>
    <source>
        <strain evidence="6">FT81W</strain>
    </source>
</reference>
<comment type="caution">
    <text evidence="6">The sequence shown here is derived from an EMBL/GenBank/DDBJ whole genome shotgun (WGS) entry which is preliminary data.</text>
</comment>
<name>A0A845GMX9_9BURK</name>
<evidence type="ECO:0000313" key="7">
    <source>
        <dbReference type="Proteomes" id="UP000447355"/>
    </source>
</evidence>
<keyword evidence="4" id="KW-0804">Transcription</keyword>
<dbReference type="InterPro" id="IPR058163">
    <property type="entry name" value="LysR-type_TF_proteobact-type"/>
</dbReference>
<dbReference type="InterPro" id="IPR000847">
    <property type="entry name" value="LysR_HTH_N"/>
</dbReference>
<dbReference type="GO" id="GO:0003700">
    <property type="term" value="F:DNA-binding transcription factor activity"/>
    <property type="evidence" value="ECO:0007669"/>
    <property type="project" value="InterPro"/>
</dbReference>
<evidence type="ECO:0000256" key="4">
    <source>
        <dbReference type="ARBA" id="ARBA00023163"/>
    </source>
</evidence>
<accession>A0A845GMX9</accession>